<sequence length="355" mass="40199">MQAERNLGRVMATAHDPLSVIHEVRQQQQQLSVIQEVQQQKEHAEAQYYFTLLSGHKIPSVGLGTWRSGSFTAKAVFTAIVQAGYRHVDTAQEYGIQEEVGKALKAAMQAGIKREELVIASKLWCTDSAPDKVKPALLKTLKELELEDLDLFLIHWPISLKNGAHKPPEPGDVLEFDMEGVWKEMENLVRDGLVKDIGVCNFTVKQINRLLECAHIKPAVCQIEMHPGWRNDKMLQVCKKHGIHVMAFSPLGSTKRDLMHEPVVTKVANKLNKTPAQVLIRWGIQRGATVIPKSIHKERIIENIQVFNWKIPEEDFQALSSIKDQWRTMGGEILFVNEKHGPYKNATDVWGDDED</sequence>
<protein>
    <recommendedName>
        <fullName evidence="6">NADP-dependent oxidoreductase domain-containing protein</fullName>
    </recommendedName>
</protein>
<dbReference type="InterPro" id="IPR036812">
    <property type="entry name" value="NAD(P)_OxRdtase_dom_sf"/>
</dbReference>
<accession>A0AAD6EX47</accession>
<comment type="caution">
    <text evidence="7">The sequence shown here is derived from an EMBL/GenBank/DDBJ whole genome shotgun (WGS) entry which is preliminary data.</text>
</comment>
<evidence type="ECO:0000256" key="3">
    <source>
        <dbReference type="PIRSR" id="PIRSR000097-1"/>
    </source>
</evidence>
<dbReference type="PROSITE" id="PS00062">
    <property type="entry name" value="ALDOKETO_REDUCTASE_2"/>
    <property type="match status" value="1"/>
</dbReference>
<dbReference type="FunFam" id="3.20.20.100:FF:000013">
    <property type="entry name" value="NADPH-dependent codeinone reductase 1-1"/>
    <property type="match status" value="1"/>
</dbReference>
<evidence type="ECO:0000313" key="7">
    <source>
        <dbReference type="EMBL" id="KAJ3704398.1"/>
    </source>
</evidence>
<evidence type="ECO:0000256" key="5">
    <source>
        <dbReference type="PIRSR" id="PIRSR000097-3"/>
    </source>
</evidence>
<dbReference type="PANTHER" id="PTHR11732">
    <property type="entry name" value="ALDO/KETO REDUCTASE"/>
    <property type="match status" value="1"/>
</dbReference>
<dbReference type="InterPro" id="IPR018170">
    <property type="entry name" value="Aldo/ket_reductase_CS"/>
</dbReference>
<dbReference type="GO" id="GO:0016491">
    <property type="term" value="F:oxidoreductase activity"/>
    <property type="evidence" value="ECO:0007669"/>
    <property type="project" value="InterPro"/>
</dbReference>
<reference evidence="7 8" key="1">
    <citation type="journal article" date="2022" name="Cell">
        <title>Repeat-based holocentromeres influence genome architecture and karyotype evolution.</title>
        <authorList>
            <person name="Hofstatter P.G."/>
            <person name="Thangavel G."/>
            <person name="Lux T."/>
            <person name="Neumann P."/>
            <person name="Vondrak T."/>
            <person name="Novak P."/>
            <person name="Zhang M."/>
            <person name="Costa L."/>
            <person name="Castellani M."/>
            <person name="Scott A."/>
            <person name="Toegelov H."/>
            <person name="Fuchs J."/>
            <person name="Mata-Sucre Y."/>
            <person name="Dias Y."/>
            <person name="Vanzela A.L.L."/>
            <person name="Huettel B."/>
            <person name="Almeida C.C.S."/>
            <person name="Simkova H."/>
            <person name="Souza G."/>
            <person name="Pedrosa-Harand A."/>
            <person name="Macas J."/>
            <person name="Mayer K.F.X."/>
            <person name="Houben A."/>
            <person name="Marques A."/>
        </authorList>
    </citation>
    <scope>NUCLEOTIDE SEQUENCE [LARGE SCALE GENOMIC DNA]</scope>
    <source>
        <strain evidence="7">RhyTen1mFocal</strain>
    </source>
</reference>
<dbReference type="PROSITE" id="PS00798">
    <property type="entry name" value="ALDOKETO_REDUCTASE_1"/>
    <property type="match status" value="1"/>
</dbReference>
<feature type="site" description="Lowers pKa of active site Tyr" evidence="5">
    <location>
        <position position="122"/>
    </location>
</feature>
<comment type="similarity">
    <text evidence="1">Belongs to the aldo/keto reductase family.</text>
</comment>
<dbReference type="PIRSF" id="PIRSF000097">
    <property type="entry name" value="AKR"/>
    <property type="match status" value="1"/>
</dbReference>
<evidence type="ECO:0000256" key="1">
    <source>
        <dbReference type="ARBA" id="ARBA00007905"/>
    </source>
</evidence>
<evidence type="ECO:0000256" key="4">
    <source>
        <dbReference type="PIRSR" id="PIRSR000097-2"/>
    </source>
</evidence>
<dbReference type="Pfam" id="PF00248">
    <property type="entry name" value="Aldo_ket_red"/>
    <property type="match status" value="1"/>
</dbReference>
<feature type="binding site" evidence="4">
    <location>
        <position position="155"/>
    </location>
    <ligand>
        <name>substrate</name>
    </ligand>
</feature>
<dbReference type="InterPro" id="IPR020471">
    <property type="entry name" value="AKR"/>
</dbReference>
<evidence type="ECO:0000313" key="8">
    <source>
        <dbReference type="Proteomes" id="UP001210211"/>
    </source>
</evidence>
<organism evidence="7 8">
    <name type="scientific">Rhynchospora tenuis</name>
    <dbReference type="NCBI Taxonomy" id="198213"/>
    <lineage>
        <taxon>Eukaryota</taxon>
        <taxon>Viridiplantae</taxon>
        <taxon>Streptophyta</taxon>
        <taxon>Embryophyta</taxon>
        <taxon>Tracheophyta</taxon>
        <taxon>Spermatophyta</taxon>
        <taxon>Magnoliopsida</taxon>
        <taxon>Liliopsida</taxon>
        <taxon>Poales</taxon>
        <taxon>Cyperaceae</taxon>
        <taxon>Cyperoideae</taxon>
        <taxon>Rhynchosporeae</taxon>
        <taxon>Rhynchospora</taxon>
    </lineage>
</organism>
<evidence type="ECO:0000256" key="2">
    <source>
        <dbReference type="ARBA" id="ARBA00022857"/>
    </source>
</evidence>
<dbReference type="Proteomes" id="UP001210211">
    <property type="component" value="Unassembled WGS sequence"/>
</dbReference>
<proteinExistence type="inferred from homology"/>
<dbReference type="AlphaFoldDB" id="A0AAD6EX47"/>
<dbReference type="PROSITE" id="PS00063">
    <property type="entry name" value="ALDOKETO_REDUCTASE_3"/>
    <property type="match status" value="1"/>
</dbReference>
<evidence type="ECO:0000259" key="6">
    <source>
        <dbReference type="Pfam" id="PF00248"/>
    </source>
</evidence>
<gene>
    <name evidence="7" type="ORF">LUZ61_008103</name>
</gene>
<dbReference type="SUPFAM" id="SSF51430">
    <property type="entry name" value="NAD(P)-linked oxidoreductase"/>
    <property type="match status" value="1"/>
</dbReference>
<keyword evidence="2" id="KW-0521">NADP</keyword>
<name>A0AAD6EX47_9POAL</name>
<dbReference type="Gene3D" id="3.20.20.100">
    <property type="entry name" value="NADP-dependent oxidoreductase domain"/>
    <property type="match status" value="1"/>
</dbReference>
<keyword evidence="8" id="KW-1185">Reference proteome</keyword>
<dbReference type="InterPro" id="IPR023210">
    <property type="entry name" value="NADP_OxRdtase_dom"/>
</dbReference>
<dbReference type="PRINTS" id="PR00069">
    <property type="entry name" value="ALDKETRDTASE"/>
</dbReference>
<dbReference type="EMBL" id="JAMRDG010000001">
    <property type="protein sequence ID" value="KAJ3704398.1"/>
    <property type="molecule type" value="Genomic_DNA"/>
</dbReference>
<feature type="active site" description="Proton donor" evidence="3">
    <location>
        <position position="94"/>
    </location>
</feature>
<feature type="domain" description="NADP-dependent oxidoreductase" evidence="6">
    <location>
        <begin position="61"/>
        <end position="322"/>
    </location>
</feature>